<dbReference type="EMBL" id="CP036432">
    <property type="protein sequence ID" value="QDV87102.1"/>
    <property type="molecule type" value="Genomic_DNA"/>
</dbReference>
<keyword evidence="3" id="KW-1185">Reference proteome</keyword>
<dbReference type="PANTHER" id="PTHR43752">
    <property type="entry name" value="BNR/ASP-BOX REPEAT FAMILY PROTEIN"/>
    <property type="match status" value="1"/>
</dbReference>
<dbReference type="Proteomes" id="UP000318081">
    <property type="component" value="Chromosome"/>
</dbReference>
<dbReference type="PANTHER" id="PTHR43752:SF2">
    <property type="entry name" value="BNR_ASP-BOX REPEAT FAMILY PROTEIN"/>
    <property type="match status" value="1"/>
</dbReference>
<dbReference type="InterPro" id="IPR011040">
    <property type="entry name" value="Sialidase"/>
</dbReference>
<reference evidence="2 3" key="1">
    <citation type="submission" date="2019-02" db="EMBL/GenBank/DDBJ databases">
        <title>Deep-cultivation of Planctomycetes and their phenomic and genomic characterization uncovers novel biology.</title>
        <authorList>
            <person name="Wiegand S."/>
            <person name="Jogler M."/>
            <person name="Boedeker C."/>
            <person name="Pinto D."/>
            <person name="Vollmers J."/>
            <person name="Rivas-Marin E."/>
            <person name="Kohn T."/>
            <person name="Peeters S.H."/>
            <person name="Heuer A."/>
            <person name="Rast P."/>
            <person name="Oberbeckmann S."/>
            <person name="Bunk B."/>
            <person name="Jeske O."/>
            <person name="Meyerdierks A."/>
            <person name="Storesund J.E."/>
            <person name="Kallscheuer N."/>
            <person name="Luecker S."/>
            <person name="Lage O.M."/>
            <person name="Pohl T."/>
            <person name="Merkel B.J."/>
            <person name="Hornburger P."/>
            <person name="Mueller R.-W."/>
            <person name="Bruemmer F."/>
            <person name="Labrenz M."/>
            <person name="Spormann A.M."/>
            <person name="Op den Camp H."/>
            <person name="Overmann J."/>
            <person name="Amann R."/>
            <person name="Jetten M.S.M."/>
            <person name="Mascher T."/>
            <person name="Medema M.H."/>
            <person name="Devos D.P."/>
            <person name="Kaster A.-K."/>
            <person name="Ovreas L."/>
            <person name="Rohde M."/>
            <person name="Galperin M.Y."/>
            <person name="Jogler C."/>
        </authorList>
    </citation>
    <scope>NUCLEOTIDE SEQUENCE [LARGE SCALE GENOMIC DNA]</scope>
    <source>
        <strain evidence="2 3">TBK1r</strain>
    </source>
</reference>
<feature type="domain" description="Sialidase" evidence="1">
    <location>
        <begin position="16"/>
        <end position="86"/>
    </location>
</feature>
<dbReference type="Pfam" id="PF13088">
    <property type="entry name" value="BNR_2"/>
    <property type="match status" value="1"/>
</dbReference>
<evidence type="ECO:0000259" key="1">
    <source>
        <dbReference type="Pfam" id="PF13088"/>
    </source>
</evidence>
<accession>A0ABX5XZI0</accession>
<dbReference type="CDD" id="cd15482">
    <property type="entry name" value="Sialidase_non-viral"/>
    <property type="match status" value="1"/>
</dbReference>
<dbReference type="RefSeq" id="WP_419580500.1">
    <property type="nucleotide sequence ID" value="NZ_CP036432.1"/>
</dbReference>
<protein>
    <recommendedName>
        <fullName evidence="1">Sialidase domain-containing protein</fullName>
    </recommendedName>
</protein>
<evidence type="ECO:0000313" key="2">
    <source>
        <dbReference type="EMBL" id="QDV87102.1"/>
    </source>
</evidence>
<evidence type="ECO:0000313" key="3">
    <source>
        <dbReference type="Proteomes" id="UP000318081"/>
    </source>
</evidence>
<organism evidence="2 3">
    <name type="scientific">Stieleria magnilauensis</name>
    <dbReference type="NCBI Taxonomy" id="2527963"/>
    <lineage>
        <taxon>Bacteria</taxon>
        <taxon>Pseudomonadati</taxon>
        <taxon>Planctomycetota</taxon>
        <taxon>Planctomycetia</taxon>
        <taxon>Pirellulales</taxon>
        <taxon>Pirellulaceae</taxon>
        <taxon>Stieleria</taxon>
    </lineage>
</organism>
<dbReference type="InterPro" id="IPR036278">
    <property type="entry name" value="Sialidase_sf"/>
</dbReference>
<proteinExistence type="predicted"/>
<gene>
    <name evidence="2" type="ORF">TBK1r_61300</name>
</gene>
<name>A0ABX5XZI0_9BACT</name>
<dbReference type="Gene3D" id="2.120.10.10">
    <property type="match status" value="1"/>
</dbReference>
<sequence length="105" mass="11950">MTTITPLLNCFRTPVIDAVILSDGRHLLVYNHTIKRGPFPAGRSMLNVALSSDGKQWNPVLTLERERGAEFSYPAVIQTADHKIHITYTWKRTSIRHVVLDPDRL</sequence>
<dbReference type="SUPFAM" id="SSF50939">
    <property type="entry name" value="Sialidases"/>
    <property type="match status" value="1"/>
</dbReference>